<dbReference type="InterPro" id="IPR017451">
    <property type="entry name" value="F-box-assoc_interact_dom"/>
</dbReference>
<sequence>MEEEKLPMEVMMEILSRLPVKSLSRFRCVSKTWLKLFTCDDPYFSKLNANHNANYNPTHPGILFTDLKFGVFYVADYNVIDKAERLPFQTSTLNDYKIVAICNGLVCFRDSYLNVYIWNPIIQDHITIPCSPLPSHFTTSNNTLFGFGFHQGTNEYKVIRIVWSCEKNSEGFQSHVSVYTLGTNSTWRILPDYLSGMKYAYEPSVLVTGALHWIAARTLGSCVIVSFDMEHEFFKEIPQPTGIEYKYARIVRVGNMGGYLSLSYSIHKGNVHIWQMKEYGVVESWTQQYVIGQTEIPGSLSWLFLVGTVNDGEIIIMKSLKEFILYNPKNHSIRNLHTSEFTLKNAYTYIGSLVSPTVIDKKTFKTEEGGS</sequence>
<organism evidence="2 3">
    <name type="scientific">Aquilegia coerulea</name>
    <name type="common">Rocky mountain columbine</name>
    <dbReference type="NCBI Taxonomy" id="218851"/>
    <lineage>
        <taxon>Eukaryota</taxon>
        <taxon>Viridiplantae</taxon>
        <taxon>Streptophyta</taxon>
        <taxon>Embryophyta</taxon>
        <taxon>Tracheophyta</taxon>
        <taxon>Spermatophyta</taxon>
        <taxon>Magnoliopsida</taxon>
        <taxon>Ranunculales</taxon>
        <taxon>Ranunculaceae</taxon>
        <taxon>Thalictroideae</taxon>
        <taxon>Aquilegia</taxon>
    </lineage>
</organism>
<keyword evidence="3" id="KW-1185">Reference proteome</keyword>
<accession>A0A2G5CTL6</accession>
<dbReference type="NCBIfam" id="TIGR01640">
    <property type="entry name" value="F_box_assoc_1"/>
    <property type="match status" value="1"/>
</dbReference>
<feature type="domain" description="F-box" evidence="1">
    <location>
        <begin position="1"/>
        <end position="47"/>
    </location>
</feature>
<dbReference type="PANTHER" id="PTHR31672:SF13">
    <property type="entry name" value="F-BOX PROTEIN CPR30-LIKE"/>
    <property type="match status" value="1"/>
</dbReference>
<proteinExistence type="predicted"/>
<dbReference type="FunCoup" id="A0A2G5CTL6">
    <property type="interactions" value="22"/>
</dbReference>
<dbReference type="AlphaFoldDB" id="A0A2G5CTL6"/>
<evidence type="ECO:0000313" key="3">
    <source>
        <dbReference type="Proteomes" id="UP000230069"/>
    </source>
</evidence>
<dbReference type="InParanoid" id="A0A2G5CTL6"/>
<dbReference type="SUPFAM" id="SSF81383">
    <property type="entry name" value="F-box domain"/>
    <property type="match status" value="1"/>
</dbReference>
<protein>
    <recommendedName>
        <fullName evidence="1">F-box domain-containing protein</fullName>
    </recommendedName>
</protein>
<dbReference type="Pfam" id="PF08268">
    <property type="entry name" value="FBA_3"/>
    <property type="match status" value="1"/>
</dbReference>
<dbReference type="Pfam" id="PF00646">
    <property type="entry name" value="F-box"/>
    <property type="match status" value="1"/>
</dbReference>
<dbReference type="Proteomes" id="UP000230069">
    <property type="component" value="Unassembled WGS sequence"/>
</dbReference>
<gene>
    <name evidence="2" type="ORF">AQUCO_03700129v1</name>
</gene>
<dbReference type="Gene3D" id="1.20.1280.50">
    <property type="match status" value="1"/>
</dbReference>
<dbReference type="CDD" id="cd22157">
    <property type="entry name" value="F-box_AtFBW1-like"/>
    <property type="match status" value="1"/>
</dbReference>
<evidence type="ECO:0000259" key="1">
    <source>
        <dbReference type="PROSITE" id="PS50181"/>
    </source>
</evidence>
<dbReference type="STRING" id="218851.A0A2G5CTL6"/>
<name>A0A2G5CTL6_AQUCA</name>
<dbReference type="InterPro" id="IPR036047">
    <property type="entry name" value="F-box-like_dom_sf"/>
</dbReference>
<dbReference type="SMART" id="SM00256">
    <property type="entry name" value="FBOX"/>
    <property type="match status" value="1"/>
</dbReference>
<dbReference type="PANTHER" id="PTHR31672">
    <property type="entry name" value="BNACNNG10540D PROTEIN"/>
    <property type="match status" value="1"/>
</dbReference>
<reference evidence="2 3" key="1">
    <citation type="submission" date="2017-09" db="EMBL/GenBank/DDBJ databases">
        <title>WGS assembly of Aquilegia coerulea Goldsmith.</title>
        <authorList>
            <person name="Hodges S."/>
            <person name="Kramer E."/>
            <person name="Nordborg M."/>
            <person name="Tomkins J."/>
            <person name="Borevitz J."/>
            <person name="Derieg N."/>
            <person name="Yan J."/>
            <person name="Mihaltcheva S."/>
            <person name="Hayes R.D."/>
            <person name="Rokhsar D."/>
        </authorList>
    </citation>
    <scope>NUCLEOTIDE SEQUENCE [LARGE SCALE GENOMIC DNA]</scope>
    <source>
        <strain evidence="3">cv. Goldsmith</strain>
    </source>
</reference>
<dbReference type="InterPro" id="IPR013187">
    <property type="entry name" value="F-box-assoc_dom_typ3"/>
</dbReference>
<evidence type="ECO:0000313" key="2">
    <source>
        <dbReference type="EMBL" id="PIA34624.1"/>
    </source>
</evidence>
<dbReference type="InterPro" id="IPR050796">
    <property type="entry name" value="SCF_F-box_component"/>
</dbReference>
<dbReference type="OrthoDB" id="591557at2759"/>
<dbReference type="EMBL" id="KZ305054">
    <property type="protein sequence ID" value="PIA34624.1"/>
    <property type="molecule type" value="Genomic_DNA"/>
</dbReference>
<dbReference type="PROSITE" id="PS50181">
    <property type="entry name" value="FBOX"/>
    <property type="match status" value="1"/>
</dbReference>
<dbReference type="InterPro" id="IPR001810">
    <property type="entry name" value="F-box_dom"/>
</dbReference>